<keyword evidence="6 9" id="KW-1133">Transmembrane helix</keyword>
<evidence type="ECO:0000313" key="11">
    <source>
        <dbReference type="Proteomes" id="UP000621500"/>
    </source>
</evidence>
<keyword evidence="7 9" id="KW-0472">Membrane</keyword>
<evidence type="ECO:0000256" key="1">
    <source>
        <dbReference type="ARBA" id="ARBA00004651"/>
    </source>
</evidence>
<evidence type="ECO:0000256" key="7">
    <source>
        <dbReference type="ARBA" id="ARBA00023136"/>
    </source>
</evidence>
<feature type="region of interest" description="Disordered" evidence="8">
    <location>
        <begin position="1"/>
        <end position="93"/>
    </location>
</feature>
<gene>
    <name evidence="10" type="ORF">Pma05_24070</name>
</gene>
<evidence type="ECO:0000256" key="8">
    <source>
        <dbReference type="SAM" id="MobiDB-lite"/>
    </source>
</evidence>
<feature type="compositionally biased region" description="Gly residues" evidence="8">
    <location>
        <begin position="65"/>
        <end position="92"/>
    </location>
</feature>
<feature type="transmembrane region" description="Helical" evidence="9">
    <location>
        <begin position="159"/>
        <end position="180"/>
    </location>
</feature>
<comment type="subcellular location">
    <subcellularLocation>
        <location evidence="1">Cell membrane</location>
        <topology evidence="1">Multi-pass membrane protein</topology>
    </subcellularLocation>
</comment>
<comment type="similarity">
    <text evidence="2">Belongs to the autoinducer-2 exporter (AI-2E) (TC 2.A.86) family.</text>
</comment>
<feature type="compositionally biased region" description="Low complexity" evidence="8">
    <location>
        <begin position="47"/>
        <end position="56"/>
    </location>
</feature>
<keyword evidence="5 9" id="KW-0812">Transmembrane</keyword>
<dbReference type="Pfam" id="PF01594">
    <property type="entry name" value="AI-2E_transport"/>
    <property type="match status" value="1"/>
</dbReference>
<feature type="transmembrane region" description="Helical" evidence="9">
    <location>
        <begin position="394"/>
        <end position="425"/>
    </location>
</feature>
<reference evidence="10 11" key="1">
    <citation type="submission" date="2021-01" db="EMBL/GenBank/DDBJ databases">
        <title>Whole genome shotgun sequence of Plantactinospora mayteni NBRC 109088.</title>
        <authorList>
            <person name="Komaki H."/>
            <person name="Tamura T."/>
        </authorList>
    </citation>
    <scope>NUCLEOTIDE SEQUENCE [LARGE SCALE GENOMIC DNA]</scope>
    <source>
        <strain evidence="10 11">NBRC 109088</strain>
    </source>
</reference>
<dbReference type="PANTHER" id="PTHR21716">
    <property type="entry name" value="TRANSMEMBRANE PROTEIN"/>
    <property type="match status" value="1"/>
</dbReference>
<comment type="caution">
    <text evidence="10">The sequence shown here is derived from an EMBL/GenBank/DDBJ whole genome shotgun (WGS) entry which is preliminary data.</text>
</comment>
<sequence>MGNERPAAHGERRDGTDDGPDVAPGPAAPAGTAPDPSPSPAAPVAPGPATGAGPATEPRSTATEPGGGAYPADGVDGGPGERPGGGGAGRYGQPGQPLRLSPFLVGLTGGLGVLLAYTIFLAVRNAGSVLVLVFIALFLAIGLHPAVVRLRSWGLPRGVAVTAVTLTLLAVITGAVYALVPPVVSQTGELIGQVPDYVTELRRNDAVNDLIVQYDLAGRIESAATTENITRALGGVFGAAGFIFGAVFNVVTVIVLTIYFMATFDRLRDLGYGLVPATRRDRVRLIGDEILAKVGAYMVGALAIALLAGVSTFVFAIVVGLAYPFALAVVVAICDLIPQIGATIGAVVISLVGFATDVPTGIACVVFFLIYQQLENYLVYPRVMRRSVQVNDVAAIVAALLGVALFGVIGALVAIPAVAAIQLVLREVVLPRQQHR</sequence>
<feature type="transmembrane region" description="Helical" evidence="9">
    <location>
        <begin position="100"/>
        <end position="123"/>
    </location>
</feature>
<evidence type="ECO:0000313" key="10">
    <source>
        <dbReference type="EMBL" id="GIG95834.1"/>
    </source>
</evidence>
<evidence type="ECO:0000256" key="5">
    <source>
        <dbReference type="ARBA" id="ARBA00022692"/>
    </source>
</evidence>
<dbReference type="Proteomes" id="UP000621500">
    <property type="component" value="Unassembled WGS sequence"/>
</dbReference>
<feature type="transmembrane region" description="Helical" evidence="9">
    <location>
        <begin position="290"/>
        <end position="308"/>
    </location>
</feature>
<keyword evidence="4" id="KW-1003">Cell membrane</keyword>
<evidence type="ECO:0000256" key="3">
    <source>
        <dbReference type="ARBA" id="ARBA00022448"/>
    </source>
</evidence>
<evidence type="ECO:0000256" key="4">
    <source>
        <dbReference type="ARBA" id="ARBA00022475"/>
    </source>
</evidence>
<name>A0ABQ4EMG6_9ACTN</name>
<accession>A0ABQ4EMG6</accession>
<evidence type="ECO:0000256" key="6">
    <source>
        <dbReference type="ARBA" id="ARBA00022989"/>
    </source>
</evidence>
<feature type="transmembrane region" description="Helical" evidence="9">
    <location>
        <begin position="236"/>
        <end position="262"/>
    </location>
</feature>
<feature type="compositionally biased region" description="Pro residues" evidence="8">
    <location>
        <begin position="35"/>
        <end position="46"/>
    </location>
</feature>
<dbReference type="InterPro" id="IPR002549">
    <property type="entry name" value="AI-2E-like"/>
</dbReference>
<dbReference type="RefSeq" id="WP_203857398.1">
    <property type="nucleotide sequence ID" value="NZ_BAAAZQ010000008.1"/>
</dbReference>
<keyword evidence="3" id="KW-0813">Transport</keyword>
<feature type="compositionally biased region" description="Basic and acidic residues" evidence="8">
    <location>
        <begin position="1"/>
        <end position="16"/>
    </location>
</feature>
<dbReference type="EMBL" id="BONX01000012">
    <property type="protein sequence ID" value="GIG95834.1"/>
    <property type="molecule type" value="Genomic_DNA"/>
</dbReference>
<feature type="transmembrane region" description="Helical" evidence="9">
    <location>
        <begin position="346"/>
        <end position="374"/>
    </location>
</feature>
<evidence type="ECO:0000256" key="2">
    <source>
        <dbReference type="ARBA" id="ARBA00009773"/>
    </source>
</evidence>
<evidence type="ECO:0000256" key="9">
    <source>
        <dbReference type="SAM" id="Phobius"/>
    </source>
</evidence>
<keyword evidence="11" id="KW-1185">Reference proteome</keyword>
<dbReference type="PANTHER" id="PTHR21716:SF53">
    <property type="entry name" value="PERMEASE PERM-RELATED"/>
    <property type="match status" value="1"/>
</dbReference>
<proteinExistence type="inferred from homology"/>
<organism evidence="10 11">
    <name type="scientific">Plantactinospora mayteni</name>
    <dbReference type="NCBI Taxonomy" id="566021"/>
    <lineage>
        <taxon>Bacteria</taxon>
        <taxon>Bacillati</taxon>
        <taxon>Actinomycetota</taxon>
        <taxon>Actinomycetes</taxon>
        <taxon>Micromonosporales</taxon>
        <taxon>Micromonosporaceae</taxon>
        <taxon>Plantactinospora</taxon>
    </lineage>
</organism>
<protein>
    <submittedName>
        <fullName evidence="10">AI-2E family transporter</fullName>
    </submittedName>
</protein>
<feature type="transmembrane region" description="Helical" evidence="9">
    <location>
        <begin position="129"/>
        <end position="147"/>
    </location>
</feature>
<feature type="compositionally biased region" description="Low complexity" evidence="8">
    <location>
        <begin position="21"/>
        <end position="34"/>
    </location>
</feature>